<protein>
    <submittedName>
        <fullName evidence="1">Uncharacterized protein</fullName>
    </submittedName>
</protein>
<organism evidence="1 2">
    <name type="scientific">Anaerohalosphaera lusitana</name>
    <dbReference type="NCBI Taxonomy" id="1936003"/>
    <lineage>
        <taxon>Bacteria</taxon>
        <taxon>Pseudomonadati</taxon>
        <taxon>Planctomycetota</taxon>
        <taxon>Phycisphaerae</taxon>
        <taxon>Sedimentisphaerales</taxon>
        <taxon>Anaerohalosphaeraceae</taxon>
        <taxon>Anaerohalosphaera</taxon>
    </lineage>
</organism>
<keyword evidence="2" id="KW-1185">Reference proteome</keyword>
<dbReference type="EMBL" id="CP019791">
    <property type="protein sequence ID" value="AQT67552.1"/>
    <property type="molecule type" value="Genomic_DNA"/>
</dbReference>
<proteinExistence type="predicted"/>
<evidence type="ECO:0000313" key="1">
    <source>
        <dbReference type="EMBL" id="AQT67552.1"/>
    </source>
</evidence>
<dbReference type="RefSeq" id="WP_146659851.1">
    <property type="nucleotide sequence ID" value="NZ_CP019791.1"/>
</dbReference>
<reference evidence="2" key="1">
    <citation type="submission" date="2017-02" db="EMBL/GenBank/DDBJ databases">
        <title>Comparative genomics and description of representatives of a novel lineage of planctomycetes thriving in anoxic sediments.</title>
        <authorList>
            <person name="Spring S."/>
            <person name="Bunk B."/>
            <person name="Sproer C."/>
        </authorList>
    </citation>
    <scope>NUCLEOTIDE SEQUENCE [LARGE SCALE GENOMIC DNA]</scope>
    <source>
        <strain evidence="2">ST-NAGAB-D1</strain>
    </source>
</reference>
<sequence>MEKHVFDMKLRELVAEMGSFAKKQGKCSEILARNTHRSKNLAGSKESVQDSLHNLTIGVKYLLFDLEATKRENEYLKKIIENSES</sequence>
<gene>
    <name evidence="1" type="ORF">STSP2_00700</name>
</gene>
<accession>A0A1U9NHY4</accession>
<dbReference type="OrthoDB" id="286017at2"/>
<name>A0A1U9NHY4_9BACT</name>
<dbReference type="AlphaFoldDB" id="A0A1U9NHY4"/>
<dbReference type="KEGG" id="alus:STSP2_00700"/>
<dbReference type="Proteomes" id="UP000189674">
    <property type="component" value="Chromosome"/>
</dbReference>
<evidence type="ECO:0000313" key="2">
    <source>
        <dbReference type="Proteomes" id="UP000189674"/>
    </source>
</evidence>